<dbReference type="InterPro" id="IPR004113">
    <property type="entry name" value="FAD-bd_oxidored_4_C"/>
</dbReference>
<dbReference type="Gene3D" id="1.10.45.10">
    <property type="entry name" value="Vanillyl-alcohol Oxidase, Chain A, domain 4"/>
    <property type="match status" value="1"/>
</dbReference>
<evidence type="ECO:0000256" key="2">
    <source>
        <dbReference type="ARBA" id="ARBA00022630"/>
    </source>
</evidence>
<dbReference type="PATRIC" id="fig|172049.5.peg.1120"/>
<dbReference type="SUPFAM" id="SSF56176">
    <property type="entry name" value="FAD-binding/transporter-associated domain-like"/>
    <property type="match status" value="1"/>
</dbReference>
<comment type="similarity">
    <text evidence="1">Belongs to the FAD-binding oxidoreductase/transferase type 4 family.</text>
</comment>
<evidence type="ECO:0000313" key="6">
    <source>
        <dbReference type="Proteomes" id="UP000053911"/>
    </source>
</evidence>
<evidence type="ECO:0000313" key="5">
    <source>
        <dbReference type="EMBL" id="KUK18211.1"/>
    </source>
</evidence>
<dbReference type="SUPFAM" id="SSF55103">
    <property type="entry name" value="FAD-linked oxidases, C-terminal domain"/>
    <property type="match status" value="1"/>
</dbReference>
<dbReference type="Pfam" id="PF02913">
    <property type="entry name" value="FAD-oxidase_C"/>
    <property type="match status" value="1"/>
</dbReference>
<keyword evidence="2" id="KW-0285">Flavoprotein</keyword>
<dbReference type="PANTHER" id="PTHR46568:SF1">
    <property type="entry name" value="ALKYLDIHYDROXYACETONEPHOSPHATE SYNTHASE, PEROXISOMAL"/>
    <property type="match status" value="1"/>
</dbReference>
<dbReference type="InterPro" id="IPR036318">
    <property type="entry name" value="FAD-bd_PCMH-like_sf"/>
</dbReference>
<protein>
    <submittedName>
        <fullName evidence="5">Alkyldihydroxyacetonephosphate synthase</fullName>
    </submittedName>
</protein>
<organism evidence="5 6">
    <name type="scientific">Thermococcus sibiricus</name>
    <dbReference type="NCBI Taxonomy" id="172049"/>
    <lineage>
        <taxon>Archaea</taxon>
        <taxon>Methanobacteriati</taxon>
        <taxon>Methanobacteriota</taxon>
        <taxon>Thermococci</taxon>
        <taxon>Thermococcales</taxon>
        <taxon>Thermococcaceae</taxon>
        <taxon>Thermococcus</taxon>
    </lineage>
</organism>
<dbReference type="AlphaFoldDB" id="A0A101EMQ4"/>
<dbReference type="Gene3D" id="3.40.462.40">
    <property type="entry name" value="FAD-linked oxidase, cap domain/gating helix"/>
    <property type="match status" value="1"/>
</dbReference>
<comment type="caution">
    <text evidence="5">The sequence shown here is derived from an EMBL/GenBank/DDBJ whole genome shotgun (WGS) entry which is preliminary data.</text>
</comment>
<proteinExistence type="inferred from homology"/>
<dbReference type="PANTHER" id="PTHR46568">
    <property type="entry name" value="ALKYLDIHYDROXYACETONEPHOSPHATE SYNTHASE, PEROXISOMAL"/>
    <property type="match status" value="1"/>
</dbReference>
<dbReference type="EMBL" id="LGFD01000006">
    <property type="protein sequence ID" value="KUK18211.1"/>
    <property type="molecule type" value="Genomic_DNA"/>
</dbReference>
<dbReference type="InterPro" id="IPR016164">
    <property type="entry name" value="FAD-linked_Oxase-like_C"/>
</dbReference>
<reference evidence="6" key="1">
    <citation type="journal article" date="2015" name="MBio">
        <title>Genome-Resolved Metagenomic Analysis Reveals Roles for Candidate Phyla and Other Microbial Community Members in Biogeochemical Transformations in Oil Reservoirs.</title>
        <authorList>
            <person name="Hu P."/>
            <person name="Tom L."/>
            <person name="Singh A."/>
            <person name="Thomas B.C."/>
            <person name="Baker B.J."/>
            <person name="Piceno Y.M."/>
            <person name="Andersen G.L."/>
            <person name="Banfield J.F."/>
        </authorList>
    </citation>
    <scope>NUCLEOTIDE SEQUENCE [LARGE SCALE GENOMIC DNA]</scope>
</reference>
<sequence length="472" mass="52883">MTDFDIVMKYDHKLSSKVLAHLSQVVGDRLSTKKVDLLTYSRDYWPITLHWMLKGKLPALPDAVVWPENKEEVEEIVKIAHETSIPIYAYGGGSGVLGGTIPEKGGIIVDLKRMRSIKLHEEDLLVEVEAGTNGYYLEKYLNKKGYTLGHFPQSLYPSTVGGWIATKATGQFSTKYGGIEDMVLGLDVVLPWGESIELKPHPRSATGPDLKGIFIGSEGTLGIVTKAWLKIWPYPEKRVNLSFASENLNDALDSVRRILRRGAKPAVVRIYDTIETKRHFYNFEKAYGKVATVMILEGDTRTVEAEEKIVGEEFKGTPIGEGPVDHWLKTRFNVKEASEFAPLGVVFDTIEVSINWSKATQLYNEVSKAMRSVKGTLFASAHASHFYPQGVCFYFTFAGVPKGDPTEYYNKVWDATMRATLNVGGAISHHHGIGRQRREWLQEELGNAFEVLRRIKDALDEKRIMNPGNMGV</sequence>
<dbReference type="InterPro" id="IPR016166">
    <property type="entry name" value="FAD-bd_PCMH"/>
</dbReference>
<keyword evidence="3" id="KW-0274">FAD</keyword>
<dbReference type="InterPro" id="IPR016169">
    <property type="entry name" value="FAD-bd_PCMH_sub2"/>
</dbReference>
<dbReference type="InterPro" id="IPR016171">
    <property type="entry name" value="Vanillyl_alc_oxidase_C-sub2"/>
</dbReference>
<dbReference type="Gene3D" id="3.30.465.10">
    <property type="match status" value="1"/>
</dbReference>
<name>A0A101EMQ4_9EURY</name>
<dbReference type="Pfam" id="PF01565">
    <property type="entry name" value="FAD_binding_4"/>
    <property type="match status" value="1"/>
</dbReference>
<dbReference type="GO" id="GO:0071949">
    <property type="term" value="F:FAD binding"/>
    <property type="evidence" value="ECO:0007669"/>
    <property type="project" value="InterPro"/>
</dbReference>
<feature type="domain" description="FAD-binding PCMH-type" evidence="4">
    <location>
        <begin position="57"/>
        <end position="234"/>
    </location>
</feature>
<dbReference type="PROSITE" id="PS51387">
    <property type="entry name" value="FAD_PCMH"/>
    <property type="match status" value="1"/>
</dbReference>
<gene>
    <name evidence="5" type="ORF">XD54_0459</name>
</gene>
<evidence type="ECO:0000256" key="1">
    <source>
        <dbReference type="ARBA" id="ARBA00008000"/>
    </source>
</evidence>
<dbReference type="GeneID" id="8095763"/>
<evidence type="ECO:0000256" key="3">
    <source>
        <dbReference type="ARBA" id="ARBA00022827"/>
    </source>
</evidence>
<dbReference type="GO" id="GO:0008609">
    <property type="term" value="F:alkylglycerone-phosphate synthase activity"/>
    <property type="evidence" value="ECO:0007669"/>
    <property type="project" value="InterPro"/>
</dbReference>
<dbReference type="RefSeq" id="WP_228359829.1">
    <property type="nucleotide sequence ID" value="NZ_LGFD01000006.1"/>
</dbReference>
<accession>A0A101EMQ4</accession>
<dbReference type="InterPro" id="IPR006094">
    <property type="entry name" value="Oxid_FAD_bind_N"/>
</dbReference>
<dbReference type="Proteomes" id="UP000053911">
    <property type="component" value="Unassembled WGS sequence"/>
</dbReference>
<evidence type="ECO:0000259" key="4">
    <source>
        <dbReference type="PROSITE" id="PS51387"/>
    </source>
</evidence>
<dbReference type="InterPro" id="IPR025650">
    <property type="entry name" value="Alkyl-DHAP_Synthase"/>
</dbReference>
<dbReference type="GO" id="GO:0008610">
    <property type="term" value="P:lipid biosynthetic process"/>
    <property type="evidence" value="ECO:0007669"/>
    <property type="project" value="InterPro"/>
</dbReference>